<dbReference type="InterPro" id="IPR001223">
    <property type="entry name" value="Glyco_hydro18_cat"/>
</dbReference>
<dbReference type="SMART" id="SM00495">
    <property type="entry name" value="ChtBD3"/>
    <property type="match status" value="2"/>
</dbReference>
<dbReference type="EC" id="3.2.1.14" evidence="2"/>
<dbReference type="Gene3D" id="2.10.10.20">
    <property type="entry name" value="Carbohydrate-binding module superfamily 5/12"/>
    <property type="match status" value="2"/>
</dbReference>
<evidence type="ECO:0000256" key="1">
    <source>
        <dbReference type="ARBA" id="ARBA00000822"/>
    </source>
</evidence>
<dbReference type="PROSITE" id="PS51910">
    <property type="entry name" value="GH18_2"/>
    <property type="match status" value="1"/>
</dbReference>
<dbReference type="Gene3D" id="3.20.20.80">
    <property type="entry name" value="Glycosidases"/>
    <property type="match status" value="1"/>
</dbReference>
<evidence type="ECO:0000256" key="2">
    <source>
        <dbReference type="ARBA" id="ARBA00012729"/>
    </source>
</evidence>
<evidence type="ECO:0000256" key="5">
    <source>
        <dbReference type="ARBA" id="ARBA00023277"/>
    </source>
</evidence>
<feature type="signal peptide" evidence="7">
    <location>
        <begin position="1"/>
        <end position="21"/>
    </location>
</feature>
<keyword evidence="7" id="KW-0732">Signal</keyword>
<evidence type="ECO:0000256" key="6">
    <source>
        <dbReference type="ARBA" id="ARBA00023326"/>
    </source>
</evidence>
<keyword evidence="4" id="KW-0146">Chitin degradation</keyword>
<dbReference type="Pfam" id="PF08329">
    <property type="entry name" value="ChitinaseA_N"/>
    <property type="match status" value="1"/>
</dbReference>
<dbReference type="Pfam" id="PF02839">
    <property type="entry name" value="CBM_5_12"/>
    <property type="match status" value="2"/>
</dbReference>
<accession>A0ABM8ZZM4</accession>
<evidence type="ECO:0000259" key="8">
    <source>
        <dbReference type="PROSITE" id="PS51910"/>
    </source>
</evidence>
<dbReference type="InterPro" id="IPR013540">
    <property type="entry name" value="ChitinaseA_N"/>
</dbReference>
<dbReference type="Proteomes" id="UP000838748">
    <property type="component" value="Unassembled WGS sequence"/>
</dbReference>
<dbReference type="Gene3D" id="2.60.40.10">
    <property type="entry name" value="Immunoglobulins"/>
    <property type="match status" value="3"/>
</dbReference>
<dbReference type="InterPro" id="IPR014756">
    <property type="entry name" value="Ig_E-set"/>
</dbReference>
<dbReference type="SUPFAM" id="SSF81296">
    <property type="entry name" value="E set domains"/>
    <property type="match status" value="1"/>
</dbReference>
<dbReference type="SMART" id="SM00089">
    <property type="entry name" value="PKD"/>
    <property type="match status" value="3"/>
</dbReference>
<comment type="caution">
    <text evidence="9">The sequence shown here is derived from an EMBL/GenBank/DDBJ whole genome shotgun (WGS) entry which is preliminary data.</text>
</comment>
<dbReference type="SUPFAM" id="SSF51445">
    <property type="entry name" value="(Trans)glycosidases"/>
    <property type="match status" value="1"/>
</dbReference>
<organism evidence="9 10">
    <name type="scientific">Vibrio marisflavi CECT 7928</name>
    <dbReference type="NCBI Taxonomy" id="634439"/>
    <lineage>
        <taxon>Bacteria</taxon>
        <taxon>Pseudomonadati</taxon>
        <taxon>Pseudomonadota</taxon>
        <taxon>Gammaproteobacteria</taxon>
        <taxon>Vibrionales</taxon>
        <taxon>Vibrionaceae</taxon>
        <taxon>Vibrio</taxon>
    </lineage>
</organism>
<dbReference type="PANTHER" id="PTHR11177:SF317">
    <property type="entry name" value="CHITINASE 12-RELATED"/>
    <property type="match status" value="1"/>
</dbReference>
<dbReference type="PANTHER" id="PTHR11177">
    <property type="entry name" value="CHITINASE"/>
    <property type="match status" value="1"/>
</dbReference>
<name>A0ABM8ZZM4_9VIBR</name>
<dbReference type="SUPFAM" id="SSF51055">
    <property type="entry name" value="Carbohydrate binding domain"/>
    <property type="match status" value="2"/>
</dbReference>
<dbReference type="Pfam" id="PF00704">
    <property type="entry name" value="Glyco_hydro_18"/>
    <property type="match status" value="1"/>
</dbReference>
<dbReference type="InterPro" id="IPR011583">
    <property type="entry name" value="Chitinase_II/V-like_cat"/>
</dbReference>
<dbReference type="Pfam" id="PF22352">
    <property type="entry name" value="K319L-like_PKD"/>
    <property type="match status" value="1"/>
</dbReference>
<dbReference type="InterPro" id="IPR029070">
    <property type="entry name" value="Chitinase_insertion_sf"/>
</dbReference>
<keyword evidence="6" id="KW-0624">Polysaccharide degradation</keyword>
<keyword evidence="10" id="KW-1185">Reference proteome</keyword>
<evidence type="ECO:0000313" key="9">
    <source>
        <dbReference type="EMBL" id="CAH0536565.1"/>
    </source>
</evidence>
<evidence type="ECO:0000256" key="3">
    <source>
        <dbReference type="ARBA" id="ARBA00022801"/>
    </source>
</evidence>
<dbReference type="InterPro" id="IPR017853">
    <property type="entry name" value="GH"/>
</dbReference>
<gene>
    <name evidence="9" type="ORF">VMF7928_00518</name>
</gene>
<dbReference type="Gene3D" id="3.10.50.10">
    <property type="match status" value="1"/>
</dbReference>
<evidence type="ECO:0000256" key="4">
    <source>
        <dbReference type="ARBA" id="ARBA00023024"/>
    </source>
</evidence>
<sequence>MKFINRAIGFSTLLVSSTAFAQIPSPASLPEDLVYQLVELDRDKAAYNQIVVALHDSVDVSVSWNVWNDSPADSSHVLLNGERVWSGTGSERSATFVMSQGGRYEMTVERCSAEGCAISNMVKLTVADTDGSHLDPLASALQEKNRPYENTSGKVVGSYFVEWGIYGRNFTVDKVPAQNLTHLLYGFVPICGGHGINDSLKTISGSFEALQNSCAGREDFQVAIHDPWAAIQKAQKGVADWQDPYKGNFGQLMALHQAYPDLTILPSIGGWTLSDPFHFMHDAQNRATFISSVKEFLKTWKFFGGVDIDWEYPGGGGANPSLGRDDDGELYVTLMSELRTMLDELSEETGRSYQLTSAIGVAEEKIAKVNYAEAKKHMDYIFLMSYDMFGAWDLNVLGHQSGLYEGSHNPTIPFTTDKGVQALINQQVEPSKIVVGVPMYGRGWQGVNEVIDNNPMTGRASGAIKGTWEAGILDYRDIIDNHSEQGWTDGYDEHAQASYRWNPDTRELISFDNERAVKAKGQYVTTHKLAGLFSWEIDADNGDILNAMHEGLGHESVNPPPQENSPPVAVAGGDMNVVGPVEVKLDGSRSYDPDQDALTYIWQQTAGETLTLSNNTMAIASVSVPHTETEVSYDFMLTVTDDEGLVSSDTVKVTNQPEPENQPPTVNLPSNISVESAREFLINAQASDPDGNLLSFNWGIDSNFTIVSGQGSATIRLKAPTVEQQTNYGMSITVSDGSLESSAQMQVTVNPAPEIVQCVTTDPNAGTYTAWAISTIYNGGDSVSHNQLVWQAKWWTKGNEPSLIAGEWQLLSEIDLVWNSNLVFVGGDEINHNGNRWRAKWWNKNEEPGVSHVWVNIGDATCE</sequence>
<dbReference type="CDD" id="cd06548">
    <property type="entry name" value="GH18_chitinase"/>
    <property type="match status" value="1"/>
</dbReference>
<keyword evidence="5" id="KW-0119">Carbohydrate metabolism</keyword>
<dbReference type="RefSeq" id="WP_237359915.1">
    <property type="nucleotide sequence ID" value="NZ_CAKLDM010000001.1"/>
</dbReference>
<reference evidence="9" key="1">
    <citation type="submission" date="2021-11" db="EMBL/GenBank/DDBJ databases">
        <authorList>
            <person name="Rodrigo-Torres L."/>
            <person name="Arahal R. D."/>
            <person name="Lucena T."/>
        </authorList>
    </citation>
    <scope>NUCLEOTIDE SEQUENCE</scope>
    <source>
        <strain evidence="9">CECT 7928</strain>
    </source>
</reference>
<dbReference type="InterPro" id="IPR013783">
    <property type="entry name" value="Ig-like_fold"/>
</dbReference>
<dbReference type="InterPro" id="IPR050314">
    <property type="entry name" value="Glycosyl_Hydrlase_18"/>
</dbReference>
<keyword evidence="3" id="KW-0378">Hydrolase</keyword>
<dbReference type="InterPro" id="IPR036573">
    <property type="entry name" value="CBM_sf_5/12"/>
</dbReference>
<feature type="domain" description="GH18" evidence="8">
    <location>
        <begin position="154"/>
        <end position="555"/>
    </location>
</feature>
<dbReference type="InterPro" id="IPR035986">
    <property type="entry name" value="PKD_dom_sf"/>
</dbReference>
<dbReference type="SUPFAM" id="SSF49299">
    <property type="entry name" value="PKD domain"/>
    <property type="match status" value="1"/>
</dbReference>
<evidence type="ECO:0000313" key="10">
    <source>
        <dbReference type="Proteomes" id="UP000838748"/>
    </source>
</evidence>
<proteinExistence type="predicted"/>
<dbReference type="SUPFAM" id="SSF54556">
    <property type="entry name" value="Chitinase insertion domain"/>
    <property type="match status" value="1"/>
</dbReference>
<evidence type="ECO:0000256" key="7">
    <source>
        <dbReference type="SAM" id="SignalP"/>
    </source>
</evidence>
<dbReference type="CDD" id="cd12215">
    <property type="entry name" value="ChiC_BD"/>
    <property type="match status" value="2"/>
</dbReference>
<dbReference type="SMART" id="SM00636">
    <property type="entry name" value="Glyco_18"/>
    <property type="match status" value="1"/>
</dbReference>
<dbReference type="InterPro" id="IPR003610">
    <property type="entry name" value="CBM5/12"/>
</dbReference>
<protein>
    <recommendedName>
        <fullName evidence="2">chitinase</fullName>
        <ecNumber evidence="2">3.2.1.14</ecNumber>
    </recommendedName>
</protein>
<feature type="chain" id="PRO_5045666381" description="chitinase" evidence="7">
    <location>
        <begin position="22"/>
        <end position="863"/>
    </location>
</feature>
<comment type="catalytic activity">
    <reaction evidence="1">
        <text>Random endo-hydrolysis of N-acetyl-beta-D-glucosaminide (1-&gt;4)-beta-linkages in chitin and chitodextrins.</text>
        <dbReference type="EC" id="3.2.1.14"/>
    </reaction>
</comment>
<dbReference type="EMBL" id="CAKLDM010000001">
    <property type="protein sequence ID" value="CAH0536565.1"/>
    <property type="molecule type" value="Genomic_DNA"/>
</dbReference>
<dbReference type="InterPro" id="IPR022409">
    <property type="entry name" value="PKD/Chitinase_dom"/>
</dbReference>